<dbReference type="AlphaFoldDB" id="A0A158DLR5"/>
<gene>
    <name evidence="1" type="ORF">AWB78_05258</name>
</gene>
<dbReference type="RefSeq" id="WP_232477879.1">
    <property type="nucleotide sequence ID" value="NZ_FCOX02000033.1"/>
</dbReference>
<evidence type="ECO:0000313" key="2">
    <source>
        <dbReference type="Proteomes" id="UP000071859"/>
    </source>
</evidence>
<proteinExistence type="predicted"/>
<reference evidence="1" key="1">
    <citation type="submission" date="2016-01" db="EMBL/GenBank/DDBJ databases">
        <authorList>
            <person name="Peeters C."/>
        </authorList>
    </citation>
    <scope>NUCLEOTIDE SEQUENCE</scope>
    <source>
        <strain evidence="1">LMG 29321</strain>
    </source>
</reference>
<evidence type="ECO:0000313" key="1">
    <source>
        <dbReference type="EMBL" id="SAK94707.1"/>
    </source>
</evidence>
<protein>
    <submittedName>
        <fullName evidence="1">Uncharacterized protein</fullName>
    </submittedName>
</protein>
<keyword evidence="2" id="KW-1185">Reference proteome</keyword>
<accession>A0A158DLR5</accession>
<dbReference type="Proteomes" id="UP000071859">
    <property type="component" value="Unassembled WGS sequence"/>
</dbReference>
<name>A0A158DLR5_9BURK</name>
<dbReference type="EMBL" id="FCOX02000033">
    <property type="protein sequence ID" value="SAK94707.1"/>
    <property type="molecule type" value="Genomic_DNA"/>
</dbReference>
<sequence>MSITLLDEWNNFHDWYLDSITIGPNSEPRRVVLGLHRQEARVTIDFSGVTCLVLDGLGLLNIVYAIEVIEPTDENHARVRAALEKGERLSDRSGGQTVFMYSTLGAELAIEFDALSIRSIGSEAAPG</sequence>
<organism evidence="1 2">
    <name type="scientific">Caballeronia calidae</name>
    <dbReference type="NCBI Taxonomy" id="1777139"/>
    <lineage>
        <taxon>Bacteria</taxon>
        <taxon>Pseudomonadati</taxon>
        <taxon>Pseudomonadota</taxon>
        <taxon>Betaproteobacteria</taxon>
        <taxon>Burkholderiales</taxon>
        <taxon>Burkholderiaceae</taxon>
        <taxon>Caballeronia</taxon>
    </lineage>
</organism>
<comment type="caution">
    <text evidence="1">The sequence shown here is derived from an EMBL/GenBank/DDBJ whole genome shotgun (WGS) entry which is preliminary data.</text>
</comment>